<proteinExistence type="predicted"/>
<dbReference type="Proteomes" id="UP000228921">
    <property type="component" value="Unassembled WGS sequence"/>
</dbReference>
<gene>
    <name evidence="2" type="ORF">CUN51_00710</name>
</gene>
<reference evidence="2 3" key="1">
    <citation type="submission" date="2017-11" db="EMBL/GenBank/DDBJ databases">
        <title>Evolution of Phototrophy in the Chloroflexi Phylum Driven by Horizontal Gene Transfer.</title>
        <authorList>
            <person name="Ward L.M."/>
            <person name="Hemp J."/>
            <person name="Shih P.M."/>
            <person name="Mcglynn S.E."/>
            <person name="Fischer W."/>
        </authorList>
    </citation>
    <scope>NUCLEOTIDE SEQUENCE [LARGE SCALE GENOMIC DNA]</scope>
    <source>
        <strain evidence="2">CP2_2F</strain>
    </source>
</reference>
<dbReference type="InterPro" id="IPR011044">
    <property type="entry name" value="Quino_amine_DH_bsu"/>
</dbReference>
<organism evidence="2 3">
    <name type="scientific">Candidatus Thermofonsia Clade 1 bacterium</name>
    <dbReference type="NCBI Taxonomy" id="2364210"/>
    <lineage>
        <taxon>Bacteria</taxon>
        <taxon>Bacillati</taxon>
        <taxon>Chloroflexota</taxon>
        <taxon>Candidatus Thermofontia</taxon>
        <taxon>Candidatus Thermofonsia Clade 1</taxon>
    </lineage>
</organism>
<evidence type="ECO:0000313" key="3">
    <source>
        <dbReference type="Proteomes" id="UP000228921"/>
    </source>
</evidence>
<protein>
    <submittedName>
        <fullName evidence="2">Uncharacterized protein</fullName>
    </submittedName>
</protein>
<keyword evidence="1" id="KW-0732">Signal</keyword>
<dbReference type="EMBL" id="PGTK01000001">
    <property type="protein sequence ID" value="PJF32182.1"/>
    <property type="molecule type" value="Genomic_DNA"/>
</dbReference>
<dbReference type="AlphaFoldDB" id="A0A2M8P3R0"/>
<dbReference type="SUPFAM" id="SSF50969">
    <property type="entry name" value="YVTN repeat-like/Quinoprotein amine dehydrogenase"/>
    <property type="match status" value="1"/>
</dbReference>
<feature type="signal peptide" evidence="1">
    <location>
        <begin position="1"/>
        <end position="27"/>
    </location>
</feature>
<evidence type="ECO:0000313" key="2">
    <source>
        <dbReference type="EMBL" id="PJF32182.1"/>
    </source>
</evidence>
<comment type="caution">
    <text evidence="2">The sequence shown here is derived from an EMBL/GenBank/DDBJ whole genome shotgun (WGS) entry which is preliminary data.</text>
</comment>
<accession>A0A2M8P3R0</accession>
<name>A0A2M8P3R0_9CHLR</name>
<evidence type="ECO:0000256" key="1">
    <source>
        <dbReference type="SAM" id="SignalP"/>
    </source>
</evidence>
<sequence>MPVPLLRRLAILIALIACLAAALPSAAQGQQRPNISVQVYDYTQPVSLPTSYAAIFAPANPTPLVRLEVEGNSFVRFSPDGRWIATVFGADTTGSAKLTYGQVGGATFEINSEPTFGIVGPIFSADSAYMSYTLTSFERLRWELVIVALAGNQRMTFVGPLVFDRSDIIGTPAVIGWSADRTRVYIVGYGPHSAETVPFELDLTPFVYGNATPYELPTLRPLMARTALRPQMTYLVSDDGALIVYSFSEPTRVVTNYAGFGDPFAGIGLLDVRTGQNTILLTAPADEAILGMGYATEANALYYTTARFVEDPSIGIGVPINVRLFRYDLEARQNSGGNLLSPDPSLSIFSFAVCGDHAFYVANPLGSTEYTLFSASLVNLGQPTALLRGQLGVNFGACVP</sequence>
<feature type="chain" id="PRO_5014799204" evidence="1">
    <location>
        <begin position="28"/>
        <end position="400"/>
    </location>
</feature>